<evidence type="ECO:0000313" key="3">
    <source>
        <dbReference type="Proteomes" id="UP000241439"/>
    </source>
</evidence>
<sequence>MTTITKEWLQQTIAEFENTRDDIPFGLSDDDAKILIVLKQTLASLTAEPVAWKYRLVDIDSGAEDHWKYSTQCITPASGKTYRIESIPLYTVSQPVPVPERERIRRKHAEWSDKTFGDVGPVGPLKHLSKEALEAAADPSDPLEWADMQFLLWDAQRRMGISDEFITRAMIEKLEINKSLQWPEPKDGEPRLHIKEQPESVVPEECPAELPYAQVKAVADLYALCWQSGEVVTYTPDPEKATIWINNYSGNCVQEYVKLERLQEALAGNSPVIPDDWVMVPKEPTQAMIKAWLSEVANFRGHAAGYRAALEAAPQLEVNRG</sequence>
<proteinExistence type="predicted"/>
<protein>
    <submittedName>
        <fullName evidence="2">EaA</fullName>
    </submittedName>
</protein>
<dbReference type="InterPro" id="IPR007538">
    <property type="entry name" value="dATP/dGTP_dipphydrolase_MazZ"/>
</dbReference>
<dbReference type="EMBL" id="LT714109">
    <property type="protein sequence ID" value="SIU02686.1"/>
    <property type="molecule type" value="Genomic_DNA"/>
</dbReference>
<reference evidence="2" key="1">
    <citation type="submission" date="2017-01" db="EMBL/GenBank/DDBJ databases">
        <authorList>
            <person name="Owen V S."/>
        </authorList>
    </citation>
    <scope>NUCLEOTIDE SEQUENCE</scope>
</reference>
<evidence type="ECO:0000259" key="1">
    <source>
        <dbReference type="Pfam" id="PF04447"/>
    </source>
</evidence>
<dbReference type="Proteomes" id="UP000241439">
    <property type="component" value="Segment"/>
</dbReference>
<dbReference type="RefSeq" id="YP_009639227.1">
    <property type="nucleotide sequence ID" value="NC_042346.1"/>
</dbReference>
<feature type="domain" description="dATP/dGTP diphosphohydrolase MazZ" evidence="1">
    <location>
        <begin position="104"/>
        <end position="200"/>
    </location>
</feature>
<name>A0A1R3Y5Q8_9CAUD</name>
<dbReference type="KEGG" id="vg:40236013"/>
<organism evidence="2 3">
    <name type="scientific">Lederbergvirus BTP1</name>
    <dbReference type="NCBI Taxonomy" id="1934252"/>
    <lineage>
        <taxon>Viruses</taxon>
        <taxon>Duplodnaviria</taxon>
        <taxon>Heunggongvirae</taxon>
        <taxon>Uroviricota</taxon>
        <taxon>Caudoviricetes</taxon>
        <taxon>Lederbergvirus</taxon>
    </lineage>
</organism>
<keyword evidence="3" id="KW-1185">Reference proteome</keyword>
<evidence type="ECO:0000313" key="2">
    <source>
        <dbReference type="EMBL" id="SIU02686.1"/>
    </source>
</evidence>
<dbReference type="Pfam" id="PF04447">
    <property type="entry name" value="dATP-dGTP_PPHyd"/>
    <property type="match status" value="1"/>
</dbReference>
<accession>A0A1R3Y5Q8</accession>
<dbReference type="GeneID" id="40236013"/>
<gene>
    <name evidence="2" type="primary">eaA</name>
    <name evidence="2" type="ORF">BTP1_022</name>
</gene>
<dbReference type="OrthoDB" id="21071at10239"/>